<keyword evidence="2" id="KW-0695">RNA-directed DNA polymerase</keyword>
<feature type="domain" description="Retrotransposon gag" evidence="1">
    <location>
        <begin position="149"/>
        <end position="215"/>
    </location>
</feature>
<evidence type="ECO:0000313" key="2">
    <source>
        <dbReference type="EMBL" id="GJT94139.1"/>
    </source>
</evidence>
<sequence>MSPSQDSRDVVSYATPPPNTKPGLTCFPQFLSARNSTQVILIVIGLDSTHPIIPKQIGAIRGTLHLFYQRSRWQARSRDEVVDEDLRKPFKEARRTPFTRRIIEFAGPEYKMPTNIKLYDGTTDPKDHLSRFAGAANSGEWPMLVWCRMFQQTLDGSARGWFERLPRDSINEWAELRDEFAARYSVRRACFKEPHEITKIVRKANESLTTFKERWTVETGFIMGVPEVMKISSSWIHTELPKGETGKTHRIVSLPFSGRDASPFRNIRLMESRRDDYRNNYRGRDGYHTNRARDDRALYPSARGEYNRRVAAVLTLNSLTKYPKEILATETQLRLPAPGPMINPLRSGNIDRYCEYHQEKGHYTNDYIQLRKQLKMALESGKLNHMVKDVRQRGRGSHGRDDPQPAKIINVIIVNLVKDKKRNVREATESWMNVLISFMAIPSDDIFEEPLIVEAEVKGYLVRRVYVDEGSSVEVMFEHSPSPYNIILGRPEMKTLRAIPSTIHSMMKFPTPKGVATLVTRTVIIAECRRLERKQMIEEERPKGEGEVAVTEEVLVNPSFPDQLVTIGGGLSDAARDQLKCLLKDNLGVFAWEPSDMIGVPHQIIEHALNVNPSLDPVCQKRRTFSTEKSGV</sequence>
<evidence type="ECO:0000259" key="1">
    <source>
        <dbReference type="Pfam" id="PF03732"/>
    </source>
</evidence>
<evidence type="ECO:0000313" key="3">
    <source>
        <dbReference type="Proteomes" id="UP001151760"/>
    </source>
</evidence>
<organism evidence="2 3">
    <name type="scientific">Tanacetum coccineum</name>
    <dbReference type="NCBI Taxonomy" id="301880"/>
    <lineage>
        <taxon>Eukaryota</taxon>
        <taxon>Viridiplantae</taxon>
        <taxon>Streptophyta</taxon>
        <taxon>Embryophyta</taxon>
        <taxon>Tracheophyta</taxon>
        <taxon>Spermatophyta</taxon>
        <taxon>Magnoliopsida</taxon>
        <taxon>eudicotyledons</taxon>
        <taxon>Gunneridae</taxon>
        <taxon>Pentapetalae</taxon>
        <taxon>asterids</taxon>
        <taxon>campanulids</taxon>
        <taxon>Asterales</taxon>
        <taxon>Asteraceae</taxon>
        <taxon>Asteroideae</taxon>
        <taxon>Anthemideae</taxon>
        <taxon>Anthemidinae</taxon>
        <taxon>Tanacetum</taxon>
    </lineage>
</organism>
<reference evidence="2" key="2">
    <citation type="submission" date="2022-01" db="EMBL/GenBank/DDBJ databases">
        <authorList>
            <person name="Yamashiro T."/>
            <person name="Shiraishi A."/>
            <person name="Satake H."/>
            <person name="Nakayama K."/>
        </authorList>
    </citation>
    <scope>NUCLEOTIDE SEQUENCE</scope>
</reference>
<proteinExistence type="predicted"/>
<name>A0ABQ5I387_9ASTR</name>
<dbReference type="PANTHER" id="PTHR33223:SF11">
    <property type="entry name" value="ELEMENT PROTEIN, PUTATIVE-RELATED"/>
    <property type="match status" value="1"/>
</dbReference>
<dbReference type="PANTHER" id="PTHR33223">
    <property type="entry name" value="CCHC-TYPE DOMAIN-CONTAINING PROTEIN"/>
    <property type="match status" value="1"/>
</dbReference>
<comment type="caution">
    <text evidence="2">The sequence shown here is derived from an EMBL/GenBank/DDBJ whole genome shotgun (WGS) entry which is preliminary data.</text>
</comment>
<accession>A0ABQ5I387</accession>
<keyword evidence="3" id="KW-1185">Reference proteome</keyword>
<dbReference type="Pfam" id="PF03732">
    <property type="entry name" value="Retrotrans_gag"/>
    <property type="match status" value="1"/>
</dbReference>
<reference evidence="2" key="1">
    <citation type="journal article" date="2022" name="Int. J. Mol. Sci.">
        <title>Draft Genome of Tanacetum Coccineum: Genomic Comparison of Closely Related Tanacetum-Family Plants.</title>
        <authorList>
            <person name="Yamashiro T."/>
            <person name="Shiraishi A."/>
            <person name="Nakayama K."/>
            <person name="Satake H."/>
        </authorList>
    </citation>
    <scope>NUCLEOTIDE SEQUENCE</scope>
</reference>
<protein>
    <submittedName>
        <fullName evidence="2">Reverse transcriptase domain-containing protein</fullName>
    </submittedName>
</protein>
<keyword evidence="2" id="KW-0808">Transferase</keyword>
<dbReference type="GO" id="GO:0003964">
    <property type="term" value="F:RNA-directed DNA polymerase activity"/>
    <property type="evidence" value="ECO:0007669"/>
    <property type="project" value="UniProtKB-KW"/>
</dbReference>
<dbReference type="InterPro" id="IPR005162">
    <property type="entry name" value="Retrotrans_gag_dom"/>
</dbReference>
<keyword evidence="2" id="KW-0548">Nucleotidyltransferase</keyword>
<dbReference type="EMBL" id="BQNB010020267">
    <property type="protein sequence ID" value="GJT94139.1"/>
    <property type="molecule type" value="Genomic_DNA"/>
</dbReference>
<gene>
    <name evidence="2" type="ORF">Tco_1082984</name>
</gene>
<dbReference type="Proteomes" id="UP001151760">
    <property type="component" value="Unassembled WGS sequence"/>
</dbReference>